<reference evidence="5" key="2">
    <citation type="submission" date="2015-01" db="EMBL/GenBank/DDBJ databases">
        <title>Evolutionary Origins and Diversification of the Mycorrhizal Mutualists.</title>
        <authorList>
            <consortium name="DOE Joint Genome Institute"/>
            <consortium name="Mycorrhizal Genomics Consortium"/>
            <person name="Kohler A."/>
            <person name="Kuo A."/>
            <person name="Nagy L.G."/>
            <person name="Floudas D."/>
            <person name="Copeland A."/>
            <person name="Barry K.W."/>
            <person name="Cichocki N."/>
            <person name="Veneault-Fourrey C."/>
            <person name="LaButti K."/>
            <person name="Lindquist E.A."/>
            <person name="Lipzen A."/>
            <person name="Lundell T."/>
            <person name="Morin E."/>
            <person name="Murat C."/>
            <person name="Riley R."/>
            <person name="Ohm R."/>
            <person name="Sun H."/>
            <person name="Tunlid A."/>
            <person name="Henrissat B."/>
            <person name="Grigoriev I.V."/>
            <person name="Hibbett D.S."/>
            <person name="Martin F."/>
        </authorList>
    </citation>
    <scope>NUCLEOTIDE SEQUENCE [LARGE SCALE GENOMIC DNA]</scope>
    <source>
        <strain evidence="5">Zn</strain>
    </source>
</reference>
<keyword evidence="5" id="KW-1185">Reference proteome</keyword>
<sequence length="305" mass="34700">MMRIAIAGSGGLARIFAYHISQTAHQFIILSRTPQPVLTAFDYQVVVVDYDDQEDLRYNLQGIDLVISTVSGNAQINLIDAAANTRVRRFVPSEFEGPPSRQNPSDALDRGKAVSRDRLRYWLQRTNMKSTVFSCGVFYERFTRGGLASMGIGESTGVYYQGSYLMDIEQGTAEIVERNTSGHLIYVSMISVNDVGRFLAAAIELGIRDWPNEFRMAGDRRTVSEILSWAEAVRGAQFSTDVIRARDLNQHLDYAVYHQDYAREARVRELIATEQRRYDFTNPNLNSLVDIQPQSFWNWLTETWS</sequence>
<evidence type="ECO:0000313" key="4">
    <source>
        <dbReference type="EMBL" id="KIN05774.1"/>
    </source>
</evidence>
<name>A0A0C3D3D0_OIDMZ</name>
<dbReference type="Pfam" id="PF05368">
    <property type="entry name" value="NmrA"/>
    <property type="match status" value="1"/>
</dbReference>
<dbReference type="AlphaFoldDB" id="A0A0C3D3D0"/>
<dbReference type="InterPro" id="IPR008030">
    <property type="entry name" value="NmrA-like"/>
</dbReference>
<dbReference type="SUPFAM" id="SSF51735">
    <property type="entry name" value="NAD(P)-binding Rossmann-fold domains"/>
    <property type="match status" value="1"/>
</dbReference>
<proteinExistence type="predicted"/>
<dbReference type="PANTHER" id="PTHR47706">
    <property type="entry name" value="NMRA-LIKE FAMILY PROTEIN"/>
    <property type="match status" value="1"/>
</dbReference>
<gene>
    <name evidence="4" type="ORF">OIDMADRAFT_114058</name>
</gene>
<dbReference type="OrthoDB" id="419598at2759"/>
<evidence type="ECO:0000256" key="1">
    <source>
        <dbReference type="ARBA" id="ARBA00022857"/>
    </source>
</evidence>
<accession>A0A0C3D3D0</accession>
<dbReference type="HOGENOM" id="CLU_044876_4_0_1"/>
<dbReference type="Gene3D" id="3.40.50.720">
    <property type="entry name" value="NAD(P)-binding Rossmann-like Domain"/>
    <property type="match status" value="1"/>
</dbReference>
<dbReference type="GO" id="GO:0016491">
    <property type="term" value="F:oxidoreductase activity"/>
    <property type="evidence" value="ECO:0007669"/>
    <property type="project" value="UniProtKB-KW"/>
</dbReference>
<feature type="domain" description="NmrA-like" evidence="3">
    <location>
        <begin position="7"/>
        <end position="262"/>
    </location>
</feature>
<protein>
    <recommendedName>
        <fullName evidence="3">NmrA-like domain-containing protein</fullName>
    </recommendedName>
</protein>
<keyword evidence="2" id="KW-0560">Oxidoreductase</keyword>
<reference evidence="4 5" key="1">
    <citation type="submission" date="2014-04" db="EMBL/GenBank/DDBJ databases">
        <authorList>
            <consortium name="DOE Joint Genome Institute"/>
            <person name="Kuo A."/>
            <person name="Martino E."/>
            <person name="Perotto S."/>
            <person name="Kohler A."/>
            <person name="Nagy L.G."/>
            <person name="Floudas D."/>
            <person name="Copeland A."/>
            <person name="Barry K.W."/>
            <person name="Cichocki N."/>
            <person name="Veneault-Fourrey C."/>
            <person name="LaButti K."/>
            <person name="Lindquist E.A."/>
            <person name="Lipzen A."/>
            <person name="Lundell T."/>
            <person name="Morin E."/>
            <person name="Murat C."/>
            <person name="Sun H."/>
            <person name="Tunlid A."/>
            <person name="Henrissat B."/>
            <person name="Grigoriev I.V."/>
            <person name="Hibbett D.S."/>
            <person name="Martin F."/>
            <person name="Nordberg H.P."/>
            <person name="Cantor M.N."/>
            <person name="Hua S.X."/>
        </authorList>
    </citation>
    <scope>NUCLEOTIDE SEQUENCE [LARGE SCALE GENOMIC DNA]</scope>
    <source>
        <strain evidence="4 5">Zn</strain>
    </source>
</reference>
<dbReference type="PANTHER" id="PTHR47706:SF5">
    <property type="entry name" value="ISOFLAVONE REDUCTASE"/>
    <property type="match status" value="1"/>
</dbReference>
<keyword evidence="1" id="KW-0521">NADP</keyword>
<dbReference type="Proteomes" id="UP000054321">
    <property type="component" value="Unassembled WGS sequence"/>
</dbReference>
<evidence type="ECO:0000259" key="3">
    <source>
        <dbReference type="Pfam" id="PF05368"/>
    </source>
</evidence>
<dbReference type="InterPro" id="IPR051609">
    <property type="entry name" value="NmrA/Isoflavone_reductase-like"/>
</dbReference>
<dbReference type="InParanoid" id="A0A0C3D3D0"/>
<evidence type="ECO:0000313" key="5">
    <source>
        <dbReference type="Proteomes" id="UP000054321"/>
    </source>
</evidence>
<organism evidence="4 5">
    <name type="scientific">Oidiodendron maius (strain Zn)</name>
    <dbReference type="NCBI Taxonomy" id="913774"/>
    <lineage>
        <taxon>Eukaryota</taxon>
        <taxon>Fungi</taxon>
        <taxon>Dikarya</taxon>
        <taxon>Ascomycota</taxon>
        <taxon>Pezizomycotina</taxon>
        <taxon>Leotiomycetes</taxon>
        <taxon>Leotiomycetes incertae sedis</taxon>
        <taxon>Myxotrichaceae</taxon>
        <taxon>Oidiodendron</taxon>
    </lineage>
</organism>
<dbReference type="InterPro" id="IPR036291">
    <property type="entry name" value="NAD(P)-bd_dom_sf"/>
</dbReference>
<evidence type="ECO:0000256" key="2">
    <source>
        <dbReference type="ARBA" id="ARBA00023002"/>
    </source>
</evidence>
<dbReference type="EMBL" id="KN832871">
    <property type="protein sequence ID" value="KIN05774.1"/>
    <property type="molecule type" value="Genomic_DNA"/>
</dbReference>